<sequence length="221" mass="24508">MTLTFLLAGEKINRITDSGITLVIADQGAAVKKNVTNPEELLSEELGESFRTRRKREERDGPARASDVAAQLTAAAESSESRLEQSLSDVQRELCRKSRRIRQESITASPTKIARTFLEQENLKAAHIEGTLVEVWECVEVEVTLRAITKDRPCHQDMPITAEFSEGPVESFLAADNEIVETSPIMPCSSYQTQAVAWEGAIQKLDQKFGVLAKINSSIQF</sequence>
<protein>
    <submittedName>
        <fullName evidence="3">Uncharacterized protein</fullName>
    </submittedName>
</protein>
<feature type="region of interest" description="Disordered" evidence="1">
    <location>
        <begin position="43"/>
        <end position="67"/>
    </location>
</feature>
<organism evidence="2 3">
    <name type="scientific">Ditylenchus dipsaci</name>
    <dbReference type="NCBI Taxonomy" id="166011"/>
    <lineage>
        <taxon>Eukaryota</taxon>
        <taxon>Metazoa</taxon>
        <taxon>Ecdysozoa</taxon>
        <taxon>Nematoda</taxon>
        <taxon>Chromadorea</taxon>
        <taxon>Rhabditida</taxon>
        <taxon>Tylenchina</taxon>
        <taxon>Tylenchomorpha</taxon>
        <taxon>Sphaerularioidea</taxon>
        <taxon>Anguinidae</taxon>
        <taxon>Anguininae</taxon>
        <taxon>Ditylenchus</taxon>
    </lineage>
</organism>
<reference evidence="3" key="1">
    <citation type="submission" date="2022-11" db="UniProtKB">
        <authorList>
            <consortium name="WormBaseParasite"/>
        </authorList>
    </citation>
    <scope>IDENTIFICATION</scope>
</reference>
<evidence type="ECO:0000256" key="1">
    <source>
        <dbReference type="SAM" id="MobiDB-lite"/>
    </source>
</evidence>
<evidence type="ECO:0000313" key="3">
    <source>
        <dbReference type="WBParaSite" id="jg9377"/>
    </source>
</evidence>
<dbReference type="Proteomes" id="UP000887574">
    <property type="component" value="Unplaced"/>
</dbReference>
<evidence type="ECO:0000313" key="2">
    <source>
        <dbReference type="Proteomes" id="UP000887574"/>
    </source>
</evidence>
<feature type="compositionally biased region" description="Basic and acidic residues" evidence="1">
    <location>
        <begin position="48"/>
        <end position="62"/>
    </location>
</feature>
<proteinExistence type="predicted"/>
<dbReference type="WBParaSite" id="jg9377">
    <property type="protein sequence ID" value="jg9377"/>
    <property type="gene ID" value="jg9377"/>
</dbReference>
<keyword evidence="2" id="KW-1185">Reference proteome</keyword>
<name>A0A915EUD6_9BILA</name>
<accession>A0A915EUD6</accession>
<dbReference type="AlphaFoldDB" id="A0A915EUD6"/>